<protein>
    <submittedName>
        <fullName evidence="1">Uncharacterized protein</fullName>
    </submittedName>
</protein>
<evidence type="ECO:0000313" key="1">
    <source>
        <dbReference type="EMBL" id="KAI4345224.1"/>
    </source>
</evidence>
<organism evidence="1 2">
    <name type="scientific">Bauhinia variegata</name>
    <name type="common">Purple orchid tree</name>
    <name type="synonym">Phanera variegata</name>
    <dbReference type="NCBI Taxonomy" id="167791"/>
    <lineage>
        <taxon>Eukaryota</taxon>
        <taxon>Viridiplantae</taxon>
        <taxon>Streptophyta</taxon>
        <taxon>Embryophyta</taxon>
        <taxon>Tracheophyta</taxon>
        <taxon>Spermatophyta</taxon>
        <taxon>Magnoliopsida</taxon>
        <taxon>eudicotyledons</taxon>
        <taxon>Gunneridae</taxon>
        <taxon>Pentapetalae</taxon>
        <taxon>rosids</taxon>
        <taxon>fabids</taxon>
        <taxon>Fabales</taxon>
        <taxon>Fabaceae</taxon>
        <taxon>Cercidoideae</taxon>
        <taxon>Cercideae</taxon>
        <taxon>Bauhiniinae</taxon>
        <taxon>Bauhinia</taxon>
    </lineage>
</organism>
<dbReference type="EMBL" id="CM039430">
    <property type="protein sequence ID" value="KAI4345224.1"/>
    <property type="molecule type" value="Genomic_DNA"/>
</dbReference>
<keyword evidence="2" id="KW-1185">Reference proteome</keyword>
<proteinExistence type="predicted"/>
<evidence type="ECO:0000313" key="2">
    <source>
        <dbReference type="Proteomes" id="UP000828941"/>
    </source>
</evidence>
<sequence>MVELHDEEINPISDNEEEVEEDIDYEELKKRMWKDRLLFEKLKGKRQKDAEAKQEAKQEASRRKKMSRAQDSVLKYMVKIMEVCNAQGFVYGIVPDKGKPISGSSDSLRK</sequence>
<reference evidence="1 2" key="1">
    <citation type="journal article" date="2022" name="DNA Res.">
        <title>Chromosomal-level genome assembly of the orchid tree Bauhinia variegata (Leguminosae; Cercidoideae) supports the allotetraploid origin hypothesis of Bauhinia.</title>
        <authorList>
            <person name="Zhong Y."/>
            <person name="Chen Y."/>
            <person name="Zheng D."/>
            <person name="Pang J."/>
            <person name="Liu Y."/>
            <person name="Luo S."/>
            <person name="Meng S."/>
            <person name="Qian L."/>
            <person name="Wei D."/>
            <person name="Dai S."/>
            <person name="Zhou R."/>
        </authorList>
    </citation>
    <scope>NUCLEOTIDE SEQUENCE [LARGE SCALE GENOMIC DNA]</scope>
    <source>
        <strain evidence="1">BV-YZ2020</strain>
    </source>
</reference>
<name>A0ACB9P8U3_BAUVA</name>
<comment type="caution">
    <text evidence="1">The sequence shown here is derived from an EMBL/GenBank/DDBJ whole genome shotgun (WGS) entry which is preliminary data.</text>
</comment>
<dbReference type="Proteomes" id="UP000828941">
    <property type="component" value="Chromosome 5"/>
</dbReference>
<accession>A0ACB9P8U3</accession>
<gene>
    <name evidence="1" type="ORF">L6164_012366</name>
</gene>